<feature type="region of interest" description="Disordered" evidence="17">
    <location>
        <begin position="769"/>
        <end position="809"/>
    </location>
</feature>
<comment type="caution">
    <text evidence="20">The sequence shown here is derived from an EMBL/GenBank/DDBJ whole genome shotgun (WGS) entry which is preliminary data.</text>
</comment>
<evidence type="ECO:0000256" key="7">
    <source>
        <dbReference type="ARBA" id="ARBA00022989"/>
    </source>
</evidence>
<keyword evidence="13 15" id="KW-0407">Ion channel</keyword>
<evidence type="ECO:0000256" key="9">
    <source>
        <dbReference type="ARBA" id="ARBA00023136"/>
    </source>
</evidence>
<evidence type="ECO:0000256" key="12">
    <source>
        <dbReference type="ARBA" id="ARBA00023286"/>
    </source>
</evidence>
<keyword evidence="12 15" id="KW-1071">Ligand-gated ion channel</keyword>
<dbReference type="SUPFAM" id="SSF53850">
    <property type="entry name" value="Periplasmic binding protein-like II"/>
    <property type="match status" value="1"/>
</dbReference>
<dbReference type="CDD" id="cd19990">
    <property type="entry name" value="PBP1_GABAb_receptor_plant"/>
    <property type="match status" value="1"/>
</dbReference>
<feature type="domain" description="Ionotropic glutamate receptor C-terminal" evidence="19">
    <location>
        <begin position="436"/>
        <end position="669"/>
    </location>
</feature>
<keyword evidence="7 18" id="KW-1133">Transmembrane helix</keyword>
<evidence type="ECO:0000313" key="21">
    <source>
        <dbReference type="Proteomes" id="UP001642360"/>
    </source>
</evidence>
<evidence type="ECO:0000256" key="5">
    <source>
        <dbReference type="ARBA" id="ARBA00022692"/>
    </source>
</evidence>
<dbReference type="PIRSF" id="PIRSF037090">
    <property type="entry name" value="Iontro_Glu-like_rcpt_pln"/>
    <property type="match status" value="1"/>
</dbReference>
<evidence type="ECO:0000313" key="20">
    <source>
        <dbReference type="EMBL" id="CAK9166620.1"/>
    </source>
</evidence>
<evidence type="ECO:0000256" key="15">
    <source>
        <dbReference type="PIRNR" id="PIRNR037090"/>
    </source>
</evidence>
<evidence type="ECO:0000256" key="14">
    <source>
        <dbReference type="ARBA" id="ARBA00049638"/>
    </source>
</evidence>
<dbReference type="InterPro" id="IPR028082">
    <property type="entry name" value="Peripla_BP_I"/>
</dbReference>
<dbReference type="Gene3D" id="1.10.287.70">
    <property type="match status" value="1"/>
</dbReference>
<dbReference type="Gene3D" id="3.40.50.2300">
    <property type="match status" value="3"/>
</dbReference>
<keyword evidence="11" id="KW-0325">Glycoprotein</keyword>
<comment type="subcellular location">
    <subcellularLocation>
        <location evidence="1">Membrane</location>
        <topology evidence="1">Multi-pass membrane protein</topology>
    </subcellularLocation>
</comment>
<accession>A0ABC8TB44</accession>
<keyword evidence="10 15" id="KW-0675">Receptor</keyword>
<comment type="similarity">
    <text evidence="2 15">Belongs to the glutamate-gated ion channel (TC 1.A.10.1) family.</text>
</comment>
<keyword evidence="16" id="KW-1015">Disulfide bond</keyword>
<evidence type="ECO:0000256" key="16">
    <source>
        <dbReference type="PIRSR" id="PIRSR037090-50"/>
    </source>
</evidence>
<keyword evidence="21" id="KW-1185">Reference proteome</keyword>
<dbReference type="InterPro" id="IPR001320">
    <property type="entry name" value="Iontro_rcpt_C"/>
</dbReference>
<reference evidence="20 21" key="1">
    <citation type="submission" date="2024-02" db="EMBL/GenBank/DDBJ databases">
        <authorList>
            <person name="Vignale AGUSTIN F."/>
            <person name="Sosa J E."/>
            <person name="Modenutti C."/>
        </authorList>
    </citation>
    <scope>NUCLEOTIDE SEQUENCE [LARGE SCALE GENOMIC DNA]</scope>
</reference>
<keyword evidence="5 18" id="KW-0812">Transmembrane</keyword>
<keyword evidence="6" id="KW-0732">Signal</keyword>
<evidence type="ECO:0000256" key="1">
    <source>
        <dbReference type="ARBA" id="ARBA00004141"/>
    </source>
</evidence>
<dbReference type="GO" id="GO:0016020">
    <property type="term" value="C:membrane"/>
    <property type="evidence" value="ECO:0007669"/>
    <property type="project" value="UniProtKB-SubCell"/>
</dbReference>
<evidence type="ECO:0000256" key="8">
    <source>
        <dbReference type="ARBA" id="ARBA00023065"/>
    </source>
</evidence>
<protein>
    <recommendedName>
        <fullName evidence="15">Glutamate receptor</fullName>
    </recommendedName>
</protein>
<name>A0ABC8TB44_9AQUA</name>
<dbReference type="GO" id="GO:0034220">
    <property type="term" value="P:monoatomic ion transmembrane transport"/>
    <property type="evidence" value="ECO:0007669"/>
    <property type="project" value="UniProtKB-KW"/>
</dbReference>
<keyword evidence="4 15" id="KW-0813">Transport</keyword>
<evidence type="ECO:0000256" key="13">
    <source>
        <dbReference type="ARBA" id="ARBA00023303"/>
    </source>
</evidence>
<organism evidence="20 21">
    <name type="scientific">Ilex paraguariensis</name>
    <name type="common">yerba mate</name>
    <dbReference type="NCBI Taxonomy" id="185542"/>
    <lineage>
        <taxon>Eukaryota</taxon>
        <taxon>Viridiplantae</taxon>
        <taxon>Streptophyta</taxon>
        <taxon>Embryophyta</taxon>
        <taxon>Tracheophyta</taxon>
        <taxon>Spermatophyta</taxon>
        <taxon>Magnoliopsida</taxon>
        <taxon>eudicotyledons</taxon>
        <taxon>Gunneridae</taxon>
        <taxon>Pentapetalae</taxon>
        <taxon>asterids</taxon>
        <taxon>campanulids</taxon>
        <taxon>Aquifoliales</taxon>
        <taxon>Aquifoliaceae</taxon>
        <taxon>Ilex</taxon>
    </lineage>
</organism>
<evidence type="ECO:0000256" key="4">
    <source>
        <dbReference type="ARBA" id="ARBA00022448"/>
    </source>
</evidence>
<dbReference type="InterPro" id="IPR017103">
    <property type="entry name" value="Iontropic_Glu_rcpt_pln"/>
</dbReference>
<dbReference type="Pfam" id="PF00060">
    <property type="entry name" value="Lig_chan"/>
    <property type="match status" value="1"/>
</dbReference>
<dbReference type="FunFam" id="3.40.190.10:FF:000195">
    <property type="entry name" value="Glutamate receptor 2.7"/>
    <property type="match status" value="1"/>
</dbReference>
<evidence type="ECO:0000256" key="3">
    <source>
        <dbReference type="ARBA" id="ARBA00011095"/>
    </source>
</evidence>
<dbReference type="SMART" id="SM00079">
    <property type="entry name" value="PBPe"/>
    <property type="match status" value="1"/>
</dbReference>
<feature type="compositionally biased region" description="Polar residues" evidence="17">
    <location>
        <begin position="777"/>
        <end position="809"/>
    </location>
</feature>
<evidence type="ECO:0000256" key="2">
    <source>
        <dbReference type="ARBA" id="ARBA00008685"/>
    </source>
</evidence>
<feature type="transmembrane region" description="Helical" evidence="18">
    <location>
        <begin position="690"/>
        <end position="713"/>
    </location>
</feature>
<dbReference type="CDD" id="cd13686">
    <property type="entry name" value="GluR_Plant"/>
    <property type="match status" value="1"/>
</dbReference>
<comment type="subunit">
    <text evidence="3">May form heteromers.</text>
</comment>
<proteinExistence type="inferred from homology"/>
<evidence type="ECO:0000256" key="10">
    <source>
        <dbReference type="ARBA" id="ARBA00023170"/>
    </source>
</evidence>
<dbReference type="PANTHER" id="PTHR34836">
    <property type="entry name" value="OS06G0188250 PROTEIN"/>
    <property type="match status" value="1"/>
</dbReference>
<evidence type="ECO:0000259" key="19">
    <source>
        <dbReference type="SMART" id="SM00079"/>
    </source>
</evidence>
<keyword evidence="8 15" id="KW-0406">Ion transport</keyword>
<dbReference type="SUPFAM" id="SSF53822">
    <property type="entry name" value="Periplasmic binding protein-like I"/>
    <property type="match status" value="1"/>
</dbReference>
<dbReference type="PANTHER" id="PTHR34836:SF1">
    <property type="entry name" value="OS09G0428600 PROTEIN"/>
    <property type="match status" value="1"/>
</dbReference>
<dbReference type="InterPro" id="IPR015683">
    <property type="entry name" value="Ionotropic_Glu_rcpt"/>
</dbReference>
<comment type="function">
    <text evidence="15">Glutamate-gated receptor that probably acts as non-selective cation channel.</text>
</comment>
<keyword evidence="9 15" id="KW-0472">Membrane</keyword>
<evidence type="ECO:0000256" key="11">
    <source>
        <dbReference type="ARBA" id="ARBA00023180"/>
    </source>
</evidence>
<dbReference type="FunFam" id="3.40.50.2300:FF:000169">
    <property type="entry name" value="Glutamate receptor"/>
    <property type="match status" value="1"/>
</dbReference>
<gene>
    <name evidence="20" type="ORF">ILEXP_LOCUS35847</name>
</gene>
<dbReference type="InterPro" id="IPR001828">
    <property type="entry name" value="ANF_lig-bd_rcpt"/>
</dbReference>
<sequence>MAMAQNSTVSVNVGVVLDINTTVGSMWLSCISMALSDFYASHGSYKTRLILNTRDSKRDVVGAAAAALDLLKNVEVQAIIGPSTSMQADFVIDLGGKAQVPIISFSATSPSLSSLRSPYFIRATQNDSSQVGAISAIVRAFGWREAVPIYVDNEFGKGIIPFLIDALEEINVRVPYRSIIPPSATDDQLVAELYKLMTMQTRVFIVHMLPSHGSRLFTKAKEIGMMSKDYAWIITDAMANELSSMDQSIINSMQGILGVKSNVLRTKELENFTIRWKRKFLQDNPTLVNAELNIFGLWAYDATTALAIVVEKVGAKSFAFQKANISGNSTDLETFGVSQNGPMLLQALQNTAFRGLSGDFYLVDGQLQSSPYQIVNVIGNGGRGIGFWTLENGIIRELNFKNNTDFRSKSNLGSIIWPGDATSPPKGWVTPTNGTKLRIGVPVKDGFSQFVTVTQNPGSNKTTVTGYCIDVFEAVIAALPYAVPYEYIPFATSDGKSAGEKVVSNLARFVLIIWVFVVLILTQSYTASLTSMLTVQQLQPTVTDVNELIKKGEYVGYQEGSFVLGLLKRMNFDVNKLKVYHSPEECDELFSKGSGNGGIAAAFDEIPYIKLFLAQYCSKYAMVQPTYKTDGFGFVFPIGSPLVPDVSRAVLHVTEGDKMEAIEKEWFGQQSTCSDSGPSLSSNSLGLDSFWGLFLISGIASVSALIIFTGVFIREHWHVFKCSNTHASMWNKIVMLARRFDQKDLESHTFKTSKLRDRSGMDGIDIMSAPEFGDKNPPQQTTQEITPAIELTSQDQDVPRTVNSASENH</sequence>
<dbReference type="FunFam" id="3.40.50.2300:FF:000195">
    <property type="entry name" value="Glutamate receptor"/>
    <property type="match status" value="1"/>
</dbReference>
<feature type="disulfide bond" evidence="16">
    <location>
        <begin position="617"/>
        <end position="673"/>
    </location>
</feature>
<dbReference type="Pfam" id="PF01094">
    <property type="entry name" value="ANF_receptor"/>
    <property type="match status" value="1"/>
</dbReference>
<dbReference type="EMBL" id="CAUOFW020004636">
    <property type="protein sequence ID" value="CAK9166620.1"/>
    <property type="molecule type" value="Genomic_DNA"/>
</dbReference>
<comment type="function">
    <text evidence="14">Glutamate-gated receptor that probably acts as a non-selective cation channel. May be involved in light-signal transduction and calcium homeostasis via the regulation of calcium influx into cells.</text>
</comment>
<dbReference type="Proteomes" id="UP001642360">
    <property type="component" value="Unassembled WGS sequence"/>
</dbReference>
<evidence type="ECO:0000256" key="6">
    <source>
        <dbReference type="ARBA" id="ARBA00022729"/>
    </source>
</evidence>
<dbReference type="Gene3D" id="3.40.190.10">
    <property type="entry name" value="Periplasmic binding protein-like II"/>
    <property type="match status" value="1"/>
</dbReference>
<evidence type="ECO:0000256" key="17">
    <source>
        <dbReference type="SAM" id="MobiDB-lite"/>
    </source>
</evidence>
<dbReference type="AlphaFoldDB" id="A0ABC8TB44"/>
<evidence type="ECO:0000256" key="18">
    <source>
        <dbReference type="SAM" id="Phobius"/>
    </source>
</evidence>
<dbReference type="InterPro" id="IPR044440">
    <property type="entry name" value="GABAb_receptor_plant_PBP1"/>
</dbReference>